<keyword evidence="2" id="KW-1003">Cell membrane</keyword>
<comment type="similarity">
    <text evidence="7">Belongs to the glycosyltransferase 87 family.</text>
</comment>
<dbReference type="InterPro" id="IPR018584">
    <property type="entry name" value="GT87"/>
</dbReference>
<keyword evidence="4 8" id="KW-0812">Transmembrane</keyword>
<dbReference type="Proteomes" id="UP000317171">
    <property type="component" value="Chromosome"/>
</dbReference>
<evidence type="ECO:0000313" key="9">
    <source>
        <dbReference type="EMBL" id="QDT40659.1"/>
    </source>
</evidence>
<name>A0A517R9U1_9PLAN</name>
<dbReference type="RefSeq" id="WP_145210983.1">
    <property type="nucleotide sequence ID" value="NZ_CP036269.1"/>
</dbReference>
<accession>A0A517R9U1</accession>
<keyword evidence="3" id="KW-0808">Transferase</keyword>
<comment type="subcellular location">
    <subcellularLocation>
        <location evidence="1">Cell membrane</location>
        <topology evidence="1">Multi-pass membrane protein</topology>
    </subcellularLocation>
</comment>
<gene>
    <name evidence="9" type="ORF">Pan241w_07170</name>
</gene>
<evidence type="ECO:0000256" key="5">
    <source>
        <dbReference type="ARBA" id="ARBA00022989"/>
    </source>
</evidence>
<dbReference type="GO" id="GO:0016758">
    <property type="term" value="F:hexosyltransferase activity"/>
    <property type="evidence" value="ECO:0007669"/>
    <property type="project" value="InterPro"/>
</dbReference>
<evidence type="ECO:0000256" key="8">
    <source>
        <dbReference type="SAM" id="Phobius"/>
    </source>
</evidence>
<feature type="transmembrane region" description="Helical" evidence="8">
    <location>
        <begin position="298"/>
        <end position="315"/>
    </location>
</feature>
<dbReference type="Pfam" id="PF09594">
    <property type="entry name" value="GT87"/>
    <property type="match status" value="1"/>
</dbReference>
<proteinExistence type="inferred from homology"/>
<evidence type="ECO:0000256" key="4">
    <source>
        <dbReference type="ARBA" id="ARBA00022692"/>
    </source>
</evidence>
<feature type="transmembrane region" description="Helical" evidence="8">
    <location>
        <begin position="270"/>
        <end position="291"/>
    </location>
</feature>
<evidence type="ECO:0008006" key="11">
    <source>
        <dbReference type="Google" id="ProtNLM"/>
    </source>
</evidence>
<keyword evidence="10" id="KW-1185">Reference proteome</keyword>
<protein>
    <recommendedName>
        <fullName evidence="11">Polyprenol-phosphate-mannose-dependent alpha-(1-2)-phosphatidylinositol mannoside mannosyltransferase</fullName>
    </recommendedName>
</protein>
<evidence type="ECO:0000256" key="1">
    <source>
        <dbReference type="ARBA" id="ARBA00004651"/>
    </source>
</evidence>
<feature type="transmembrane region" description="Helical" evidence="8">
    <location>
        <begin position="92"/>
        <end position="120"/>
    </location>
</feature>
<dbReference type="KEGG" id="gaz:Pan241w_07170"/>
<dbReference type="OrthoDB" id="284014at2"/>
<evidence type="ECO:0000256" key="7">
    <source>
        <dbReference type="ARBA" id="ARBA00024033"/>
    </source>
</evidence>
<keyword evidence="5 8" id="KW-1133">Transmembrane helix</keyword>
<organism evidence="9 10">
    <name type="scientific">Gimesia alba</name>
    <dbReference type="NCBI Taxonomy" id="2527973"/>
    <lineage>
        <taxon>Bacteria</taxon>
        <taxon>Pseudomonadati</taxon>
        <taxon>Planctomycetota</taxon>
        <taxon>Planctomycetia</taxon>
        <taxon>Planctomycetales</taxon>
        <taxon>Planctomycetaceae</taxon>
        <taxon>Gimesia</taxon>
    </lineage>
</organism>
<keyword evidence="6 8" id="KW-0472">Membrane</keyword>
<evidence type="ECO:0000256" key="3">
    <source>
        <dbReference type="ARBA" id="ARBA00022679"/>
    </source>
</evidence>
<feature type="transmembrane region" description="Helical" evidence="8">
    <location>
        <begin position="28"/>
        <end position="45"/>
    </location>
</feature>
<dbReference type="EMBL" id="CP036269">
    <property type="protein sequence ID" value="QDT40659.1"/>
    <property type="molecule type" value="Genomic_DNA"/>
</dbReference>
<feature type="transmembrane region" description="Helical" evidence="8">
    <location>
        <begin position="345"/>
        <end position="366"/>
    </location>
</feature>
<feature type="transmembrane region" description="Helical" evidence="8">
    <location>
        <begin position="321"/>
        <end position="338"/>
    </location>
</feature>
<dbReference type="GO" id="GO:0005886">
    <property type="term" value="C:plasma membrane"/>
    <property type="evidence" value="ECO:0007669"/>
    <property type="project" value="UniProtKB-SubCell"/>
</dbReference>
<evidence type="ECO:0000256" key="6">
    <source>
        <dbReference type="ARBA" id="ARBA00023136"/>
    </source>
</evidence>
<evidence type="ECO:0000256" key="2">
    <source>
        <dbReference type="ARBA" id="ARBA00022475"/>
    </source>
</evidence>
<feature type="transmembrane region" description="Helical" evidence="8">
    <location>
        <begin position="372"/>
        <end position="392"/>
    </location>
</feature>
<feature type="transmembrane region" description="Helical" evidence="8">
    <location>
        <begin position="147"/>
        <end position="167"/>
    </location>
</feature>
<feature type="transmembrane region" description="Helical" evidence="8">
    <location>
        <begin position="173"/>
        <end position="198"/>
    </location>
</feature>
<evidence type="ECO:0000313" key="10">
    <source>
        <dbReference type="Proteomes" id="UP000317171"/>
    </source>
</evidence>
<dbReference type="AlphaFoldDB" id="A0A517R9U1"/>
<sequence>MSSFEQKSLFFKSPQVEEASGKIWLKRALILWAVLWIAVSVKFVVQPEKKSVYPCFADSSINWWADHSLYDNETQKTGFRYSPTFALAFSPFAILPATLGGILWSALNIVLLVFALRLLVKEIFPGEWTKFQEACFLTLSLAGCTRAIWSAQSNSLVFALAVFAVVSLKKERWWAAAFLLAAAVHIKLWPAALALLLMARFPRQLSVRFAAAGAILVVPPFLTRPLPVVLQQYQDWYALLTGPYRTLRQAGLRDAYTIAEHFGTYVDDRVYTILQLGLAGLALFWCLRLATIARTPEAYFTGVLMTWVCWQLLAGPGTERLTFLLAAPIASWALIVSLKEHCYPSLAAIAWLMLIPLGTGGVERLLLPVASWSPALLPLGIIPLMAWQIVYLESRAGQSLAIQEIERSDHLQNQDPSWAA</sequence>
<feature type="transmembrane region" description="Helical" evidence="8">
    <location>
        <begin position="205"/>
        <end position="222"/>
    </location>
</feature>
<reference evidence="9 10" key="1">
    <citation type="submission" date="2019-02" db="EMBL/GenBank/DDBJ databases">
        <title>Deep-cultivation of Planctomycetes and their phenomic and genomic characterization uncovers novel biology.</title>
        <authorList>
            <person name="Wiegand S."/>
            <person name="Jogler M."/>
            <person name="Boedeker C."/>
            <person name="Pinto D."/>
            <person name="Vollmers J."/>
            <person name="Rivas-Marin E."/>
            <person name="Kohn T."/>
            <person name="Peeters S.H."/>
            <person name="Heuer A."/>
            <person name="Rast P."/>
            <person name="Oberbeckmann S."/>
            <person name="Bunk B."/>
            <person name="Jeske O."/>
            <person name="Meyerdierks A."/>
            <person name="Storesund J.E."/>
            <person name="Kallscheuer N."/>
            <person name="Luecker S."/>
            <person name="Lage O.M."/>
            <person name="Pohl T."/>
            <person name="Merkel B.J."/>
            <person name="Hornburger P."/>
            <person name="Mueller R.-W."/>
            <person name="Bruemmer F."/>
            <person name="Labrenz M."/>
            <person name="Spormann A.M."/>
            <person name="Op den Camp H."/>
            <person name="Overmann J."/>
            <person name="Amann R."/>
            <person name="Jetten M.S.M."/>
            <person name="Mascher T."/>
            <person name="Medema M.H."/>
            <person name="Devos D.P."/>
            <person name="Kaster A.-K."/>
            <person name="Ovreas L."/>
            <person name="Rohde M."/>
            <person name="Galperin M.Y."/>
            <person name="Jogler C."/>
        </authorList>
    </citation>
    <scope>NUCLEOTIDE SEQUENCE [LARGE SCALE GENOMIC DNA]</scope>
    <source>
        <strain evidence="9 10">Pan241w</strain>
    </source>
</reference>